<keyword evidence="2" id="KW-1185">Reference proteome</keyword>
<evidence type="ECO:0000313" key="1">
    <source>
        <dbReference type="EMBL" id="GGA71237.1"/>
    </source>
</evidence>
<proteinExistence type="predicted"/>
<dbReference type="InterPro" id="IPR011990">
    <property type="entry name" value="TPR-like_helical_dom_sf"/>
</dbReference>
<dbReference type="EMBL" id="BMIF01000007">
    <property type="protein sequence ID" value="GGA71237.1"/>
    <property type="molecule type" value="Genomic_DNA"/>
</dbReference>
<dbReference type="Proteomes" id="UP000636264">
    <property type="component" value="Unassembled WGS sequence"/>
</dbReference>
<reference evidence="1" key="2">
    <citation type="submission" date="2020-09" db="EMBL/GenBank/DDBJ databases">
        <authorList>
            <person name="Sun Q."/>
            <person name="Zhou Y."/>
        </authorList>
    </citation>
    <scope>NUCLEOTIDE SEQUENCE</scope>
    <source>
        <strain evidence="1">CGMCC 1.15320</strain>
    </source>
</reference>
<dbReference type="Gene3D" id="1.25.40.10">
    <property type="entry name" value="Tetratricopeptide repeat domain"/>
    <property type="match status" value="1"/>
</dbReference>
<sequence length="390" mass="43663">MTGLSRSIEAEAPEAALRLNPLNTDARVAWLVAELNASQPSSSLEQQRELTRTGLAFSPADARLHSLAAELERRAGNGDEAERLFLQANRISHTEILALQHLIAAAIERGDYASAVERLDLLLRRWPDRLNVVMPVLPALLSQEDAYQTILAAMKAGAPWRWGLVSGLTRQPEGLDFAYRVLMDLAATPEPPTRNEISAAVRAFMSAKRYDEGYRLFRFTVPEEERHLSGFVHNSVFQADALDAPPFSWQRRNTRAAEIRFSADPSSHGAAVRFLDAPAKDLVLNQSLVLPQGKYRLFAEADASGLRAPRTLFWRVRCAENGKELARLRIPEGSYKERELELTFDTGPCALQRIELATDVIAESWQNRYSGNVRFHFVRIERAEPHATDG</sequence>
<dbReference type="AlphaFoldDB" id="A0A916W665"/>
<gene>
    <name evidence="1" type="ORF">GCM10011385_26390</name>
</gene>
<comment type="caution">
    <text evidence="1">The sequence shown here is derived from an EMBL/GenBank/DDBJ whole genome shotgun (WGS) entry which is preliminary data.</text>
</comment>
<accession>A0A916W665</accession>
<dbReference type="SUPFAM" id="SSF48452">
    <property type="entry name" value="TPR-like"/>
    <property type="match status" value="1"/>
</dbReference>
<evidence type="ECO:0008006" key="3">
    <source>
        <dbReference type="Google" id="ProtNLM"/>
    </source>
</evidence>
<name>A0A916W665_9HYPH</name>
<protein>
    <recommendedName>
        <fullName evidence="3">Tetratricopeptide repeat protein</fullName>
    </recommendedName>
</protein>
<organism evidence="1 2">
    <name type="scientific">Nitratireductor aestuarii</name>
    <dbReference type="NCBI Taxonomy" id="1735103"/>
    <lineage>
        <taxon>Bacteria</taxon>
        <taxon>Pseudomonadati</taxon>
        <taxon>Pseudomonadota</taxon>
        <taxon>Alphaproteobacteria</taxon>
        <taxon>Hyphomicrobiales</taxon>
        <taxon>Phyllobacteriaceae</taxon>
        <taxon>Nitratireductor</taxon>
    </lineage>
</organism>
<reference evidence="1" key="1">
    <citation type="journal article" date="2014" name="Int. J. Syst. Evol. Microbiol.">
        <title>Complete genome sequence of Corynebacterium casei LMG S-19264T (=DSM 44701T), isolated from a smear-ripened cheese.</title>
        <authorList>
            <consortium name="US DOE Joint Genome Institute (JGI-PGF)"/>
            <person name="Walter F."/>
            <person name="Albersmeier A."/>
            <person name="Kalinowski J."/>
            <person name="Ruckert C."/>
        </authorList>
    </citation>
    <scope>NUCLEOTIDE SEQUENCE</scope>
    <source>
        <strain evidence="1">CGMCC 1.15320</strain>
    </source>
</reference>
<evidence type="ECO:0000313" key="2">
    <source>
        <dbReference type="Proteomes" id="UP000636264"/>
    </source>
</evidence>